<dbReference type="SUPFAM" id="SSF53756">
    <property type="entry name" value="UDP-Glycosyltransferase/glycogen phosphorylase"/>
    <property type="match status" value="1"/>
</dbReference>
<dbReference type="Proteomes" id="UP000003374">
    <property type="component" value="Unassembled WGS sequence"/>
</dbReference>
<dbReference type="GO" id="GO:0003825">
    <property type="term" value="F:alpha,alpha-trehalose-phosphate synthase (UDP-forming) activity"/>
    <property type="evidence" value="ECO:0007669"/>
    <property type="project" value="TreeGrafter"/>
</dbReference>
<comment type="similarity">
    <text evidence="1">Belongs to the glycosyltransferase 20 family.</text>
</comment>
<dbReference type="Gene3D" id="3.40.50.2000">
    <property type="entry name" value="Glycogen Phosphorylase B"/>
    <property type="match status" value="2"/>
</dbReference>
<reference evidence="2 3" key="1">
    <citation type="submission" date="2006-02" db="EMBL/GenBank/DDBJ databases">
        <authorList>
            <person name="Waterbury J."/>
            <person name="Ferriera S."/>
            <person name="Johnson J."/>
            <person name="Kravitz S."/>
            <person name="Halpern A."/>
            <person name="Remington K."/>
            <person name="Beeson K."/>
            <person name="Tran B."/>
            <person name="Rogers Y.-H."/>
            <person name="Friedman R."/>
            <person name="Venter J.C."/>
        </authorList>
    </citation>
    <scope>NUCLEOTIDE SEQUENCE [LARGE SCALE GENOMIC DNA]</scope>
    <source>
        <strain evidence="2 3">Nb-231</strain>
    </source>
</reference>
<dbReference type="GO" id="GO:0005992">
    <property type="term" value="P:trehalose biosynthetic process"/>
    <property type="evidence" value="ECO:0007669"/>
    <property type="project" value="InterPro"/>
</dbReference>
<dbReference type="PANTHER" id="PTHR10788:SF106">
    <property type="entry name" value="BCDNA.GH08860"/>
    <property type="match status" value="1"/>
</dbReference>
<dbReference type="PANTHER" id="PTHR10788">
    <property type="entry name" value="TREHALOSE-6-PHOSPHATE SYNTHASE"/>
    <property type="match status" value="1"/>
</dbReference>
<evidence type="ECO:0000313" key="2">
    <source>
        <dbReference type="EMBL" id="EAR22253.1"/>
    </source>
</evidence>
<dbReference type="STRING" id="314278.NB231_05070"/>
<name>A4BQ98_9GAMM</name>
<dbReference type="AlphaFoldDB" id="A4BQ98"/>
<gene>
    <name evidence="2" type="ORF">NB231_05070</name>
</gene>
<dbReference type="Pfam" id="PF00982">
    <property type="entry name" value="Glyco_transf_20"/>
    <property type="match status" value="1"/>
</dbReference>
<sequence>MGWSGAATVEDAEIADIFKHLAARDNLRMRAVSLSHEEIDGFYQGFSNGIIWPLFHDILKNCNFNPTYWPIYCRVNRKFAEVLARETTPNDFLWVHDYHLMLLGQELSRLQLPNRRGFFLHIPFPSLDFFRKLPWRRQIIDGLLDFDLIAFQTDRDRHNFLQCAEALAERFTVATDGPQVTHVRFLKRTAAGANAWRTIQIATLPISIDYSKMAADAASARVQHRMTQLRADLQERQMILGVDRLDYTKGILHRLRALRLTLERHPELRGKIILVQHLVPSRESIGDYAQLRRDVEQLVSEINGQFRTPDWVPVQYLYHSLSREDLLAYYRTANIALITPLKDGMNLVAKEYCAAQIDEDGVLILSELAGAAAELQVGALLVNPHDIECTAERIYQALVMPRDERLERMQRLRRTIRNHDVFQWAEAFLTAAAAPQAPVSKGAQMDSTQVTTAL</sequence>
<dbReference type="EMBL" id="AAOF01000004">
    <property type="protein sequence ID" value="EAR22253.1"/>
    <property type="molecule type" value="Genomic_DNA"/>
</dbReference>
<accession>A4BQ98</accession>
<dbReference type="HOGENOM" id="CLU_002351_7_1_6"/>
<evidence type="ECO:0000256" key="1">
    <source>
        <dbReference type="ARBA" id="ARBA00008799"/>
    </source>
</evidence>
<keyword evidence="3" id="KW-1185">Reference proteome</keyword>
<dbReference type="CDD" id="cd03788">
    <property type="entry name" value="GT20_TPS"/>
    <property type="match status" value="1"/>
</dbReference>
<organism evidence="2 3">
    <name type="scientific">Nitrococcus mobilis Nb-231</name>
    <dbReference type="NCBI Taxonomy" id="314278"/>
    <lineage>
        <taxon>Bacteria</taxon>
        <taxon>Pseudomonadati</taxon>
        <taxon>Pseudomonadota</taxon>
        <taxon>Gammaproteobacteria</taxon>
        <taxon>Chromatiales</taxon>
        <taxon>Ectothiorhodospiraceae</taxon>
        <taxon>Nitrococcus</taxon>
    </lineage>
</organism>
<dbReference type="eggNOG" id="COG0380">
    <property type="taxonomic scope" value="Bacteria"/>
</dbReference>
<comment type="caution">
    <text evidence="2">The sequence shown here is derived from an EMBL/GenBank/DDBJ whole genome shotgun (WGS) entry which is preliminary data.</text>
</comment>
<protein>
    <submittedName>
        <fullName evidence="2">Alpha,alpha-trehalose-phosphate synthase, UDP-forming</fullName>
    </submittedName>
</protein>
<evidence type="ECO:0000313" key="3">
    <source>
        <dbReference type="Proteomes" id="UP000003374"/>
    </source>
</evidence>
<dbReference type="InterPro" id="IPR001830">
    <property type="entry name" value="Glyco_trans_20"/>
</dbReference>
<proteinExistence type="inferred from homology"/>